<accession>A0A1Y2AVT4</accession>
<name>A0A1Y2AVT4_9TREE</name>
<proteinExistence type="predicted"/>
<dbReference type="Pfam" id="PF21671">
    <property type="entry name" value="CPL1-like"/>
    <property type="match status" value="1"/>
</dbReference>
<evidence type="ECO:0000313" key="3">
    <source>
        <dbReference type="Proteomes" id="UP000193986"/>
    </source>
</evidence>
<gene>
    <name evidence="2" type="ORF">BCR39DRAFT_460192</name>
</gene>
<dbReference type="InterPro" id="IPR038955">
    <property type="entry name" value="PriA/CPL1_fungi"/>
</dbReference>
<evidence type="ECO:0000259" key="1">
    <source>
        <dbReference type="Pfam" id="PF21671"/>
    </source>
</evidence>
<reference evidence="2 3" key="1">
    <citation type="submission" date="2016-07" db="EMBL/GenBank/DDBJ databases">
        <title>Pervasive Adenine N6-methylation of Active Genes in Fungi.</title>
        <authorList>
            <consortium name="DOE Joint Genome Institute"/>
            <person name="Mondo S.J."/>
            <person name="Dannebaum R.O."/>
            <person name="Kuo R.C."/>
            <person name="Labutti K."/>
            <person name="Haridas S."/>
            <person name="Kuo A."/>
            <person name="Salamov A."/>
            <person name="Ahrendt S.R."/>
            <person name="Lipzen A."/>
            <person name="Sullivan W."/>
            <person name="Andreopoulos W.B."/>
            <person name="Clum A."/>
            <person name="Lindquist E."/>
            <person name="Daum C."/>
            <person name="Ramamoorthy G.K."/>
            <person name="Gryganskyi A."/>
            <person name="Culley D."/>
            <person name="Magnuson J.K."/>
            <person name="James T.Y."/>
            <person name="O'Malley M.A."/>
            <person name="Stajich J.E."/>
            <person name="Spatafora J.W."/>
            <person name="Visel A."/>
            <person name="Grigoriev I.V."/>
        </authorList>
    </citation>
    <scope>NUCLEOTIDE SEQUENCE [LARGE SCALE GENOMIC DNA]</scope>
    <source>
        <strain evidence="2 3">68-887.2</strain>
    </source>
</reference>
<evidence type="ECO:0000313" key="2">
    <source>
        <dbReference type="EMBL" id="ORY26669.1"/>
    </source>
</evidence>
<dbReference type="InParanoid" id="A0A1Y2AVT4"/>
<dbReference type="STRING" id="71784.A0A1Y2AVT4"/>
<dbReference type="OrthoDB" id="2592797at2759"/>
<dbReference type="InterPro" id="IPR048661">
    <property type="entry name" value="CPL1-like"/>
</dbReference>
<dbReference type="AlphaFoldDB" id="A0A1Y2AVT4"/>
<sequence>CPGGLKACNLGDGASWKGAYECLNITSAVDSCGGCIAEGLGTDCTDIKGAEDVDCVQSQCVVTSCAPGFAVNVDATGC</sequence>
<dbReference type="PANTHER" id="PTHR35192:SF2">
    <property type="entry name" value="APPLE DOMAIN-CONTAINING PROTEIN"/>
    <property type="match status" value="1"/>
</dbReference>
<keyword evidence="3" id="KW-1185">Reference proteome</keyword>
<protein>
    <recommendedName>
        <fullName evidence="1">Protein CPL1-like domain-containing protein</fullName>
    </recommendedName>
</protein>
<comment type="caution">
    <text evidence="2">The sequence shown here is derived from an EMBL/GenBank/DDBJ whole genome shotgun (WGS) entry which is preliminary data.</text>
</comment>
<feature type="domain" description="Protein CPL1-like" evidence="1">
    <location>
        <begin position="20"/>
        <end position="78"/>
    </location>
</feature>
<feature type="non-terminal residue" evidence="2">
    <location>
        <position position="1"/>
    </location>
</feature>
<feature type="non-terminal residue" evidence="2">
    <location>
        <position position="78"/>
    </location>
</feature>
<dbReference type="Proteomes" id="UP000193986">
    <property type="component" value="Unassembled WGS sequence"/>
</dbReference>
<dbReference type="PANTHER" id="PTHR35192">
    <property type="entry name" value="PROTEIN, PUTATIVE-RELATED"/>
    <property type="match status" value="1"/>
</dbReference>
<dbReference type="EMBL" id="MCFC01000045">
    <property type="protein sequence ID" value="ORY26669.1"/>
    <property type="molecule type" value="Genomic_DNA"/>
</dbReference>
<organism evidence="2 3">
    <name type="scientific">Naematelia encephala</name>
    <dbReference type="NCBI Taxonomy" id="71784"/>
    <lineage>
        <taxon>Eukaryota</taxon>
        <taxon>Fungi</taxon>
        <taxon>Dikarya</taxon>
        <taxon>Basidiomycota</taxon>
        <taxon>Agaricomycotina</taxon>
        <taxon>Tremellomycetes</taxon>
        <taxon>Tremellales</taxon>
        <taxon>Naemateliaceae</taxon>
        <taxon>Naematelia</taxon>
    </lineage>
</organism>